<feature type="transmembrane region" description="Helical" evidence="8">
    <location>
        <begin position="7"/>
        <end position="26"/>
    </location>
</feature>
<evidence type="ECO:0000259" key="9">
    <source>
        <dbReference type="PROSITE" id="PS50850"/>
    </source>
</evidence>
<keyword evidence="6 8" id="KW-1133">Transmembrane helix</keyword>
<keyword evidence="5 8" id="KW-0812">Transmembrane</keyword>
<keyword evidence="7 8" id="KW-0472">Membrane</keyword>
<protein>
    <submittedName>
        <fullName evidence="10">Tetracycline resistance protein, class C</fullName>
    </submittedName>
</protein>
<dbReference type="OrthoDB" id="9764259at2"/>
<dbReference type="InterPro" id="IPR001958">
    <property type="entry name" value="Tet-R_TetA/multi-R_MdtG-like"/>
</dbReference>
<feature type="transmembrane region" description="Helical" evidence="8">
    <location>
        <begin position="78"/>
        <end position="101"/>
    </location>
</feature>
<feature type="transmembrane region" description="Helical" evidence="8">
    <location>
        <begin position="373"/>
        <end position="397"/>
    </location>
</feature>
<comment type="subcellular location">
    <subcellularLocation>
        <location evidence="2">Membrane</location>
        <topology evidence="2">Multi-pass membrane protein</topology>
    </subcellularLocation>
</comment>
<comment type="similarity">
    <text evidence="3">Belongs to the major facilitator superfamily. TCR/Tet family.</text>
</comment>
<comment type="function">
    <text evidence="1">Resistance to tetracycline by an active tetracycline efflux. This is an energy-dependent process that decreases the accumulation of the antibiotic in whole cells. This protein functions as a metal-tetracycline/H(+) antiporter.</text>
</comment>
<feature type="domain" description="Major facilitator superfamily (MFS) profile" evidence="9">
    <location>
        <begin position="7"/>
        <end position="402"/>
    </location>
</feature>
<evidence type="ECO:0000256" key="8">
    <source>
        <dbReference type="SAM" id="Phobius"/>
    </source>
</evidence>
<reference evidence="10 11" key="1">
    <citation type="submission" date="2017-05" db="EMBL/GenBank/DDBJ databases">
        <authorList>
            <person name="Song R."/>
            <person name="Chenine A.L."/>
            <person name="Ruprecht R.M."/>
        </authorList>
    </citation>
    <scope>NUCLEOTIDE SEQUENCE [LARGE SCALE GENOMIC DNA]</scope>
    <source>
        <strain evidence="10 11">CECT 8898</strain>
    </source>
</reference>
<organism evidence="10 11">
    <name type="scientific">Maliponia aquimaris</name>
    <dbReference type="NCBI Taxonomy" id="1673631"/>
    <lineage>
        <taxon>Bacteria</taxon>
        <taxon>Pseudomonadati</taxon>
        <taxon>Pseudomonadota</taxon>
        <taxon>Alphaproteobacteria</taxon>
        <taxon>Rhodobacterales</taxon>
        <taxon>Paracoccaceae</taxon>
        <taxon>Maliponia</taxon>
    </lineage>
</organism>
<evidence type="ECO:0000313" key="11">
    <source>
        <dbReference type="Proteomes" id="UP000207598"/>
    </source>
</evidence>
<evidence type="ECO:0000256" key="4">
    <source>
        <dbReference type="ARBA" id="ARBA00022448"/>
    </source>
</evidence>
<evidence type="ECO:0000256" key="5">
    <source>
        <dbReference type="ARBA" id="ARBA00022692"/>
    </source>
</evidence>
<evidence type="ECO:0000256" key="2">
    <source>
        <dbReference type="ARBA" id="ARBA00004141"/>
    </source>
</evidence>
<accession>A0A238K6T2</accession>
<dbReference type="InterPro" id="IPR005829">
    <property type="entry name" value="Sugar_transporter_CS"/>
</dbReference>
<feature type="transmembrane region" description="Helical" evidence="8">
    <location>
        <begin position="164"/>
        <end position="184"/>
    </location>
</feature>
<dbReference type="PROSITE" id="PS50850">
    <property type="entry name" value="MFS"/>
    <property type="match status" value="1"/>
</dbReference>
<evidence type="ECO:0000256" key="1">
    <source>
        <dbReference type="ARBA" id="ARBA00003279"/>
    </source>
</evidence>
<gene>
    <name evidence="10" type="primary">tetA_2</name>
    <name evidence="10" type="ORF">MAA8898_01398</name>
</gene>
<dbReference type="RefSeq" id="WP_094020255.1">
    <property type="nucleotide sequence ID" value="NZ_FXYF01000003.1"/>
</dbReference>
<dbReference type="InterPro" id="IPR036259">
    <property type="entry name" value="MFS_trans_sf"/>
</dbReference>
<feature type="transmembrane region" description="Helical" evidence="8">
    <location>
        <begin position="204"/>
        <end position="225"/>
    </location>
</feature>
<dbReference type="PRINTS" id="PR01035">
    <property type="entry name" value="TCRTETA"/>
</dbReference>
<evidence type="ECO:0000256" key="3">
    <source>
        <dbReference type="ARBA" id="ARBA00007520"/>
    </source>
</evidence>
<feature type="transmembrane region" description="Helical" evidence="8">
    <location>
        <begin position="245"/>
        <end position="265"/>
    </location>
</feature>
<name>A0A238K6T2_9RHOB</name>
<dbReference type="EMBL" id="FXYF01000003">
    <property type="protein sequence ID" value="SMX38144.1"/>
    <property type="molecule type" value="Genomic_DNA"/>
</dbReference>
<dbReference type="GO" id="GO:0016020">
    <property type="term" value="C:membrane"/>
    <property type="evidence" value="ECO:0007669"/>
    <property type="project" value="UniProtKB-SubCell"/>
</dbReference>
<dbReference type="Proteomes" id="UP000207598">
    <property type="component" value="Unassembled WGS sequence"/>
</dbReference>
<dbReference type="PANTHER" id="PTHR23504:SF15">
    <property type="entry name" value="MAJOR FACILITATOR SUPERFAMILY (MFS) PROFILE DOMAIN-CONTAINING PROTEIN"/>
    <property type="match status" value="1"/>
</dbReference>
<keyword evidence="4" id="KW-0813">Transport</keyword>
<dbReference type="SUPFAM" id="SSF103473">
    <property type="entry name" value="MFS general substrate transporter"/>
    <property type="match status" value="1"/>
</dbReference>
<feature type="transmembrane region" description="Helical" evidence="8">
    <location>
        <begin position="136"/>
        <end position="158"/>
    </location>
</feature>
<dbReference type="PANTHER" id="PTHR23504">
    <property type="entry name" value="MAJOR FACILITATOR SUPERFAMILY DOMAIN-CONTAINING PROTEIN 10"/>
    <property type="match status" value="1"/>
</dbReference>
<dbReference type="Pfam" id="PF07690">
    <property type="entry name" value="MFS_1"/>
    <property type="match status" value="1"/>
</dbReference>
<keyword evidence="11" id="KW-1185">Reference proteome</keyword>
<proteinExistence type="inferred from homology"/>
<dbReference type="InterPro" id="IPR011701">
    <property type="entry name" value="MFS"/>
</dbReference>
<dbReference type="AlphaFoldDB" id="A0A238K6T2"/>
<evidence type="ECO:0000313" key="10">
    <source>
        <dbReference type="EMBL" id="SMX38144.1"/>
    </source>
</evidence>
<dbReference type="Gene3D" id="1.20.1250.20">
    <property type="entry name" value="MFS general substrate transporter like domains"/>
    <property type="match status" value="1"/>
</dbReference>
<feature type="transmembrane region" description="Helical" evidence="8">
    <location>
        <begin position="46"/>
        <end position="66"/>
    </location>
</feature>
<dbReference type="PROSITE" id="PS00216">
    <property type="entry name" value="SUGAR_TRANSPORT_1"/>
    <property type="match status" value="1"/>
</dbReference>
<sequence>MAARRGALWFILATILLDAIGIGLIFPIMPDLMARVGAADTATGAFWGGVLMAAYAGAQFLCSPAVGGLSDALGRKPVLLVTLAALALDYVIMALATGFWVLLVGRILAGIAGATYITATAYLADISDPKDRAANFGLIGASFGVGFILGPALGGLLAGVHVTAPFWAAAVLAAANFLFGLVVLPESLPPEGRRAFHLRDLNPFGSILAALRLPGLGLPLAGLFLFEFSNMVYPVLWAYWTRETFGWSSALIGLSLAAYGVGVVITQGGLMRVMIPSLGEWRTLMVAVAAGIVVACAYGVIQSAWLVWAFLPLACLSDMAPPNATGIASNLVDDDRQGLLQGVIASQNAIAAVTAPLIVTPLFRVFAAPDAPVYLPGAPFLLTAVLLVVSAAVFWPLRPRGVAGA</sequence>
<feature type="transmembrane region" description="Helical" evidence="8">
    <location>
        <begin position="107"/>
        <end position="124"/>
    </location>
</feature>
<evidence type="ECO:0000256" key="6">
    <source>
        <dbReference type="ARBA" id="ARBA00022989"/>
    </source>
</evidence>
<evidence type="ECO:0000256" key="7">
    <source>
        <dbReference type="ARBA" id="ARBA00023136"/>
    </source>
</evidence>
<dbReference type="GO" id="GO:0022857">
    <property type="term" value="F:transmembrane transporter activity"/>
    <property type="evidence" value="ECO:0007669"/>
    <property type="project" value="InterPro"/>
</dbReference>
<dbReference type="InterPro" id="IPR020846">
    <property type="entry name" value="MFS_dom"/>
</dbReference>
<feature type="transmembrane region" description="Helical" evidence="8">
    <location>
        <begin position="286"/>
        <end position="311"/>
    </location>
</feature>